<sequence length="896" mass="99365">MNAGLRTLPIRVAPLPGEALDSWLEALAQRLHTPLGEVTRNTGLPSREKTGNQLRGIPPDWTILMGPQQAAALAATTGLDEDRIHAMTLRHYDQRALEINIERRYVNRWVLWGRGAGSRFCPDCLGQNGGRWMLSWRLGWSFACLDHQRLLADCCPHCGRIPRQRSRSLRVIPDSRRCGNPPTGPERAFTNGCGFDLAEADTLRLEASHPAMMAQALVRDTIEKGTADFGAYTLAPQPSAAALSDIRAVCGRVLSTLLEEDLVQWTADDIADAHLRPRPGCTLAARAGDRPGFMAPPRAVSAATAVTAALHILGQPDIHQAGTTLRPLLERIRGEGEVQVSPTSIGQWSRRTSPVLAAVHLAALTPSCRPIDHLRHRLPTPIPRLPRATDQDIEHRRRKISSVFWSSWAVRLAPPDAVAARILGPALAACLLIVDSRIDYGEATRHLGNVIDGTDVSRVLQLLDDHPCWPDIVTALVRLADHLDSVDVPIDYARRRSLNYTRLLPTERWAAVCRRTGTPRGAGRREQIMRCHLFQRISSLPIEAAPGHRGIDDAEFRAEHAHVTARQTPELAQALDDEARAFLADHHIDDEPVTWHPPTTLLDGLTLPGPDPDRVDIQLLHRLVRQRSRPVRHAAETLGTSVETVRHLLEEHPAPMPPPSGSQARATGQIFKKAMESLPKQTFARLYLDEQCSLQKIADLTGVSRQTLARLAREYGIPLREGPQDYKRRGSIDRDWLIEQYVHCRRTLPDLAREKGMSVANMNRWAHTHNIPLRPRGGASHATELRMSEQTDKTPATLRDVLTSAYAWQRLERFVAAHSYSTIGEAARTLSITQSALTTQIARLESDFGQPLLKRAERGRAMQLTPFGERVVEAAREAFGGRGTAKRGKGPAQPRD</sequence>
<dbReference type="RefSeq" id="WP_326619666.1">
    <property type="nucleotide sequence ID" value="NZ_CP109106.1"/>
</dbReference>
<dbReference type="Proteomes" id="UP001344251">
    <property type="component" value="Chromosome"/>
</dbReference>
<dbReference type="EMBL" id="CP109106">
    <property type="protein sequence ID" value="WSB70097.1"/>
    <property type="molecule type" value="Genomic_DNA"/>
</dbReference>
<dbReference type="InterPro" id="IPR036388">
    <property type="entry name" value="WH-like_DNA-bd_sf"/>
</dbReference>
<dbReference type="PANTHER" id="PTHR30346:SF28">
    <property type="entry name" value="HTH-TYPE TRANSCRIPTIONAL REGULATOR CYNR"/>
    <property type="match status" value="1"/>
</dbReference>
<evidence type="ECO:0000256" key="3">
    <source>
        <dbReference type="ARBA" id="ARBA00023125"/>
    </source>
</evidence>
<dbReference type="InterPro" id="IPR000847">
    <property type="entry name" value="LysR_HTH_N"/>
</dbReference>
<comment type="similarity">
    <text evidence="1">Belongs to the LysR transcriptional regulatory family.</text>
</comment>
<dbReference type="PROSITE" id="PS50931">
    <property type="entry name" value="HTH_LYSR"/>
    <property type="match status" value="1"/>
</dbReference>
<evidence type="ECO:0000256" key="2">
    <source>
        <dbReference type="ARBA" id="ARBA00023015"/>
    </source>
</evidence>
<accession>A0ABZ1FJE8</accession>
<protein>
    <submittedName>
        <fullName evidence="7">TniQ family protein</fullName>
    </submittedName>
</protein>
<gene>
    <name evidence="7" type="ORF">OG863_20265</name>
</gene>
<dbReference type="Pfam" id="PF00126">
    <property type="entry name" value="HTH_1"/>
    <property type="match status" value="1"/>
</dbReference>
<feature type="domain" description="HTH lysR-type" evidence="6">
    <location>
        <begin position="808"/>
        <end position="865"/>
    </location>
</feature>
<organism evidence="7 8">
    <name type="scientific">Streptomyces decoyicus</name>
    <dbReference type="NCBI Taxonomy" id="249567"/>
    <lineage>
        <taxon>Bacteria</taxon>
        <taxon>Bacillati</taxon>
        <taxon>Actinomycetota</taxon>
        <taxon>Actinomycetes</taxon>
        <taxon>Kitasatosporales</taxon>
        <taxon>Streptomycetaceae</taxon>
        <taxon>Streptomyces</taxon>
    </lineage>
</organism>
<keyword evidence="2" id="KW-0805">Transcription regulation</keyword>
<dbReference type="Gene3D" id="1.10.10.10">
    <property type="entry name" value="Winged helix-like DNA-binding domain superfamily/Winged helix DNA-binding domain"/>
    <property type="match status" value="1"/>
</dbReference>
<dbReference type="Pfam" id="PF06527">
    <property type="entry name" value="TniQ"/>
    <property type="match status" value="1"/>
</dbReference>
<evidence type="ECO:0000313" key="7">
    <source>
        <dbReference type="EMBL" id="WSB70097.1"/>
    </source>
</evidence>
<keyword evidence="4" id="KW-0804">Transcription</keyword>
<dbReference type="InterPro" id="IPR009492">
    <property type="entry name" value="TniQ"/>
</dbReference>
<dbReference type="InterPro" id="IPR036390">
    <property type="entry name" value="WH_DNA-bd_sf"/>
</dbReference>
<dbReference type="PRINTS" id="PR00039">
    <property type="entry name" value="HTHLYSR"/>
</dbReference>
<keyword evidence="8" id="KW-1185">Reference proteome</keyword>
<evidence type="ECO:0000256" key="4">
    <source>
        <dbReference type="ARBA" id="ARBA00023163"/>
    </source>
</evidence>
<proteinExistence type="inferred from homology"/>
<evidence type="ECO:0000256" key="5">
    <source>
        <dbReference type="SAM" id="MobiDB-lite"/>
    </source>
</evidence>
<evidence type="ECO:0000256" key="1">
    <source>
        <dbReference type="ARBA" id="ARBA00009437"/>
    </source>
</evidence>
<keyword evidence="3" id="KW-0238">DNA-binding</keyword>
<evidence type="ECO:0000259" key="6">
    <source>
        <dbReference type="PROSITE" id="PS50931"/>
    </source>
</evidence>
<feature type="region of interest" description="Disordered" evidence="5">
    <location>
        <begin position="877"/>
        <end position="896"/>
    </location>
</feature>
<dbReference type="SUPFAM" id="SSF46785">
    <property type="entry name" value="Winged helix' DNA-binding domain"/>
    <property type="match status" value="1"/>
</dbReference>
<reference evidence="7 8" key="1">
    <citation type="submission" date="2022-10" db="EMBL/GenBank/DDBJ databases">
        <title>The complete genomes of actinobacterial strains from the NBC collection.</title>
        <authorList>
            <person name="Joergensen T.S."/>
            <person name="Alvarez Arevalo M."/>
            <person name="Sterndorff E.B."/>
            <person name="Faurdal D."/>
            <person name="Vuksanovic O."/>
            <person name="Mourched A.-S."/>
            <person name="Charusanti P."/>
            <person name="Shaw S."/>
            <person name="Blin K."/>
            <person name="Weber T."/>
        </authorList>
    </citation>
    <scope>NUCLEOTIDE SEQUENCE [LARGE SCALE GENOMIC DNA]</scope>
    <source>
        <strain evidence="7 8">NBC 01774</strain>
    </source>
</reference>
<name>A0ABZ1FJE8_9ACTN</name>
<dbReference type="PANTHER" id="PTHR30346">
    <property type="entry name" value="TRANSCRIPTIONAL DUAL REGULATOR HCAR-RELATED"/>
    <property type="match status" value="1"/>
</dbReference>
<evidence type="ECO:0000313" key="8">
    <source>
        <dbReference type="Proteomes" id="UP001344251"/>
    </source>
</evidence>